<dbReference type="RefSeq" id="WP_176332526.1">
    <property type="nucleotide sequence ID" value="NZ_CP147248.1"/>
</dbReference>
<reference evidence="3" key="1">
    <citation type="submission" date="2017-05" db="EMBL/GenBank/DDBJ databases">
        <title>The Genome Sequence of EEnterococcus faecalis 9F2_4866.</title>
        <authorList>
            <consortium name="The Broad Institute Genomics Platform"/>
            <consortium name="The Broad Institute Genomic Center for Infectious Diseases"/>
            <person name="Earl A."/>
            <person name="Manson A."/>
            <person name="Schwartman J."/>
            <person name="Gilmore M."/>
            <person name="Abouelleil A."/>
            <person name="Cao P."/>
            <person name="Chapman S."/>
            <person name="Cusick C."/>
            <person name="Shea T."/>
            <person name="Young S."/>
            <person name="Neafsey D."/>
            <person name="Nusbaum C."/>
            <person name="Birren B."/>
        </authorList>
    </citation>
    <scope>NUCLEOTIDE SEQUENCE [LARGE SCALE GENOMIC DNA]</scope>
    <source>
        <strain evidence="3">12C11_DIV0727</strain>
    </source>
</reference>
<sequence length="52" mass="6194">MTYLSRKALQEFEKEQEQLQQDYKKLLENENSVRSEQLIFLKNEGEENVSGT</sequence>
<protein>
    <submittedName>
        <fullName evidence="2">Uncharacterized protein</fullName>
    </submittedName>
</protein>
<keyword evidence="1" id="KW-0175">Coiled coil</keyword>
<proteinExistence type="predicted"/>
<evidence type="ECO:0000256" key="1">
    <source>
        <dbReference type="SAM" id="Coils"/>
    </source>
</evidence>
<feature type="coiled-coil region" evidence="1">
    <location>
        <begin position="9"/>
        <end position="36"/>
    </location>
</feature>
<accession>A0ABZ2T5R4</accession>
<dbReference type="EMBL" id="CP147248">
    <property type="protein sequence ID" value="WYJ86655.1"/>
    <property type="molecule type" value="Genomic_DNA"/>
</dbReference>
<evidence type="ECO:0000313" key="2">
    <source>
        <dbReference type="EMBL" id="WYJ86655.1"/>
    </source>
</evidence>
<gene>
    <name evidence="2" type="ORF">A5866_001739</name>
</gene>
<organism evidence="2 3">
    <name type="scientific">Candidatus Enterococcus lemimoniae</name>
    <dbReference type="NCBI Taxonomy" id="1834167"/>
    <lineage>
        <taxon>Bacteria</taxon>
        <taxon>Bacillati</taxon>
        <taxon>Bacillota</taxon>
        <taxon>Bacilli</taxon>
        <taxon>Lactobacillales</taxon>
        <taxon>Enterococcaceae</taxon>
        <taxon>Enterococcus</taxon>
    </lineage>
</organism>
<keyword evidence="3" id="KW-1185">Reference proteome</keyword>
<name>A0ABZ2T5R4_9ENTE</name>
<dbReference type="Proteomes" id="UP000195080">
    <property type="component" value="Chromosome"/>
</dbReference>
<evidence type="ECO:0000313" key="3">
    <source>
        <dbReference type="Proteomes" id="UP000195080"/>
    </source>
</evidence>